<evidence type="ECO:0000256" key="1">
    <source>
        <dbReference type="SAM" id="SignalP"/>
    </source>
</evidence>
<dbReference type="EMBL" id="CP108125">
    <property type="protein sequence ID" value="WTO85951.1"/>
    <property type="molecule type" value="Genomic_DNA"/>
</dbReference>
<gene>
    <name evidence="2" type="ORF">OHU27_27370</name>
</gene>
<dbReference type="RefSeq" id="WP_210980911.1">
    <property type="nucleotide sequence ID" value="NZ_CP108125.1"/>
</dbReference>
<keyword evidence="1" id="KW-0732">Signal</keyword>
<feature type="chain" id="PRO_5045702603" evidence="1">
    <location>
        <begin position="31"/>
        <end position="150"/>
    </location>
</feature>
<dbReference type="Proteomes" id="UP001622690">
    <property type="component" value="Chromosome"/>
</dbReference>
<reference evidence="2 3" key="1">
    <citation type="submission" date="2022-10" db="EMBL/GenBank/DDBJ databases">
        <title>The complete genomes of actinobacterial strains from the NBC collection.</title>
        <authorList>
            <person name="Joergensen T.S."/>
            <person name="Alvarez Arevalo M."/>
            <person name="Sterndorff E.B."/>
            <person name="Faurdal D."/>
            <person name="Vuksanovic O."/>
            <person name="Mourched A.-S."/>
            <person name="Charusanti P."/>
            <person name="Shaw S."/>
            <person name="Blin K."/>
            <person name="Weber T."/>
        </authorList>
    </citation>
    <scope>NUCLEOTIDE SEQUENCE [LARGE SCALE GENOMIC DNA]</scope>
    <source>
        <strain evidence="2 3">NBC_00206</strain>
    </source>
</reference>
<evidence type="ECO:0000313" key="3">
    <source>
        <dbReference type="Proteomes" id="UP001622690"/>
    </source>
</evidence>
<evidence type="ECO:0000313" key="2">
    <source>
        <dbReference type="EMBL" id="WTO85951.1"/>
    </source>
</evidence>
<accession>A0ABZ1J1E4</accession>
<protein>
    <submittedName>
        <fullName evidence="2">Spore-associated protein</fullName>
    </submittedName>
</protein>
<keyword evidence="3" id="KW-1185">Reference proteome</keyword>
<name>A0ABZ1J1E4_9ACTN</name>
<organism evidence="2 3">
    <name type="scientific">Streptomyces nigra</name>
    <dbReference type="NCBI Taxonomy" id="1827580"/>
    <lineage>
        <taxon>Bacteria</taxon>
        <taxon>Bacillati</taxon>
        <taxon>Actinomycetota</taxon>
        <taxon>Actinomycetes</taxon>
        <taxon>Kitasatosporales</taxon>
        <taxon>Streptomycetaceae</taxon>
        <taxon>Streptomyces</taxon>
    </lineage>
</organism>
<feature type="signal peptide" evidence="1">
    <location>
        <begin position="1"/>
        <end position="30"/>
    </location>
</feature>
<sequence length="150" mass="15790">MRYARSVLSTVALAALTVGGTAALAAPASAAPNTTPQKVCGSGYKTVNSAPVGSLGTVYLTYNSGNGKNCVATIRNTPGTAQDMSAWIYVSDTDEYDEDYGLYTSYAGPTYVYGKGHCVDWGGHIKNVYVQVTGSNCGSLMKESRVTYTR</sequence>
<proteinExistence type="predicted"/>